<keyword evidence="1" id="KW-0812">Transmembrane</keyword>
<dbReference type="RefSeq" id="WP_213669207.1">
    <property type="nucleotide sequence ID" value="NZ_JAHCDA010000001.1"/>
</dbReference>
<evidence type="ECO:0000313" key="3">
    <source>
        <dbReference type="Proteomes" id="UP000766336"/>
    </source>
</evidence>
<evidence type="ECO:0000313" key="2">
    <source>
        <dbReference type="EMBL" id="MBS7810595.1"/>
    </source>
</evidence>
<organism evidence="2 3">
    <name type="scientific">Roseococcus pinisoli</name>
    <dbReference type="NCBI Taxonomy" id="2835040"/>
    <lineage>
        <taxon>Bacteria</taxon>
        <taxon>Pseudomonadati</taxon>
        <taxon>Pseudomonadota</taxon>
        <taxon>Alphaproteobacteria</taxon>
        <taxon>Acetobacterales</taxon>
        <taxon>Roseomonadaceae</taxon>
        <taxon>Roseococcus</taxon>
    </lineage>
</organism>
<name>A0ABS5QAA7_9PROT</name>
<reference evidence="2 3" key="1">
    <citation type="submission" date="2021-05" db="EMBL/GenBank/DDBJ databases">
        <title>Roseococcus sp. XZZS9, whole genome shotgun sequencing project.</title>
        <authorList>
            <person name="Zhao G."/>
            <person name="Shen L."/>
        </authorList>
    </citation>
    <scope>NUCLEOTIDE SEQUENCE [LARGE SCALE GENOMIC DNA]</scope>
    <source>
        <strain evidence="2 3">XZZS9</strain>
    </source>
</reference>
<accession>A0ABS5QAA7</accession>
<keyword evidence="1" id="KW-1133">Transmembrane helix</keyword>
<dbReference type="EMBL" id="JAHCDA010000001">
    <property type="protein sequence ID" value="MBS7810595.1"/>
    <property type="molecule type" value="Genomic_DNA"/>
</dbReference>
<sequence>MSYVEYGDLFAWALIFGGAVFALSHRWMPVGAAIGTGVFAALMAKSLLLELV</sequence>
<protein>
    <submittedName>
        <fullName evidence="2">Uncharacterized protein</fullName>
    </submittedName>
</protein>
<keyword evidence="3" id="KW-1185">Reference proteome</keyword>
<comment type="caution">
    <text evidence="2">The sequence shown here is derived from an EMBL/GenBank/DDBJ whole genome shotgun (WGS) entry which is preliminary data.</text>
</comment>
<proteinExistence type="predicted"/>
<dbReference type="Proteomes" id="UP000766336">
    <property type="component" value="Unassembled WGS sequence"/>
</dbReference>
<keyword evidence="1" id="KW-0472">Membrane</keyword>
<gene>
    <name evidence="2" type="ORF">KHU32_06580</name>
</gene>
<evidence type="ECO:0000256" key="1">
    <source>
        <dbReference type="SAM" id="Phobius"/>
    </source>
</evidence>
<feature type="transmembrane region" description="Helical" evidence="1">
    <location>
        <begin position="30"/>
        <end position="49"/>
    </location>
</feature>